<keyword evidence="2" id="KW-1185">Reference proteome</keyword>
<evidence type="ECO:0000313" key="1">
    <source>
        <dbReference type="EMBL" id="KAF4619671.1"/>
    </source>
</evidence>
<name>A0A8H4QZT8_9AGAR</name>
<evidence type="ECO:0000313" key="2">
    <source>
        <dbReference type="Proteomes" id="UP000521872"/>
    </source>
</evidence>
<reference evidence="1 2" key="1">
    <citation type="submission" date="2019-12" db="EMBL/GenBank/DDBJ databases">
        <authorList>
            <person name="Floudas D."/>
            <person name="Bentzer J."/>
            <person name="Ahren D."/>
            <person name="Johansson T."/>
            <person name="Persson P."/>
            <person name="Tunlid A."/>
        </authorList>
    </citation>
    <scope>NUCLEOTIDE SEQUENCE [LARGE SCALE GENOMIC DNA]</scope>
    <source>
        <strain evidence="1 2">CBS 102.39</strain>
    </source>
</reference>
<dbReference type="EMBL" id="JAACJL010000016">
    <property type="protein sequence ID" value="KAF4619671.1"/>
    <property type="molecule type" value="Genomic_DNA"/>
</dbReference>
<proteinExistence type="predicted"/>
<gene>
    <name evidence="1" type="ORF">D9613_004695</name>
</gene>
<organism evidence="1 2">
    <name type="scientific">Agrocybe pediades</name>
    <dbReference type="NCBI Taxonomy" id="84607"/>
    <lineage>
        <taxon>Eukaryota</taxon>
        <taxon>Fungi</taxon>
        <taxon>Dikarya</taxon>
        <taxon>Basidiomycota</taxon>
        <taxon>Agaricomycotina</taxon>
        <taxon>Agaricomycetes</taxon>
        <taxon>Agaricomycetidae</taxon>
        <taxon>Agaricales</taxon>
        <taxon>Agaricineae</taxon>
        <taxon>Strophariaceae</taxon>
        <taxon>Agrocybe</taxon>
    </lineage>
</organism>
<comment type="caution">
    <text evidence="1">The sequence shown here is derived from an EMBL/GenBank/DDBJ whole genome shotgun (WGS) entry which is preliminary data.</text>
</comment>
<protein>
    <submittedName>
        <fullName evidence="1">Uncharacterized protein</fullName>
    </submittedName>
</protein>
<dbReference type="Proteomes" id="UP000521872">
    <property type="component" value="Unassembled WGS sequence"/>
</dbReference>
<accession>A0A8H4QZT8</accession>
<dbReference type="AlphaFoldDB" id="A0A8H4QZT8"/>
<sequence length="409" mass="46091">MFACLVKPVPVQAACATATTGVLRTMRTCTRALVGKQREGVAMNACQGGQRSRFSTSAPSAAAFRSPKMIIRQILTLDPSRLDSVMQRIIDVSNMPYPRIIFPDIKLPPKLPLVTTARVSNTQPGKKVVKPPSNKFRLIYAVTYDGSDHRERFPEHTRGVLYYHKADPEVASSVRFRICEEPTLASFNAGHDLIEYEHELDSESSSRLPMSYRGPWNIPLHAIASLRSYYAFRAALLQENLVDLALMEDLSRISLKKRLSRALYSYDQPFLVDLSKRQTSITLLARHCMHSLGSFDLFGELYPERKCAVGNYEGFALVRFVLSPLPQHAEDPSLLIQFVKFITPVRRVREKVMIKEPVLGGFLELYDRRKGTFAPFVFSLRDRAAGPKFIDAFGMPKAFQVEPSKEGDS</sequence>